<name>A0A6A4Z5I8_APHAT</name>
<dbReference type="GO" id="GO:0003677">
    <property type="term" value="F:DNA binding"/>
    <property type="evidence" value="ECO:0007669"/>
    <property type="project" value="TreeGrafter"/>
</dbReference>
<evidence type="ECO:0000256" key="1">
    <source>
        <dbReference type="SAM" id="MobiDB-lite"/>
    </source>
</evidence>
<dbReference type="AlphaFoldDB" id="A0A6A4Z5I8"/>
<evidence type="ECO:0000259" key="2">
    <source>
        <dbReference type="Pfam" id="PF03184"/>
    </source>
</evidence>
<evidence type="ECO:0000313" key="3">
    <source>
        <dbReference type="EMBL" id="KAF0702509.1"/>
    </source>
</evidence>
<comment type="caution">
    <text evidence="3">The sequence shown here is derived from an EMBL/GenBank/DDBJ whole genome shotgun (WGS) entry which is preliminary data.</text>
</comment>
<feature type="compositionally biased region" description="Basic residues" evidence="1">
    <location>
        <begin position="12"/>
        <end position="25"/>
    </location>
</feature>
<feature type="region of interest" description="Disordered" evidence="1">
    <location>
        <begin position="1"/>
        <end position="25"/>
    </location>
</feature>
<proteinExistence type="predicted"/>
<accession>A0A6A4Z5I8</accession>
<sequence>MYACHSTMTPVRRNKISPQKKPRRRYTHAMKRQMVAKMLEASTRGLEAETGIPKSNLSRWVQQKDKLLSFDGNMKRFNLDGAGRPEEIPDITALTAFMLKLREAERAVTCTHIVNYLKRHHRKWLDTYLGEKHSGYQTLLRPTKAKRLQGDLDELRKAFALDFHTVFAGFEADTIFNVDETGMSYDMPPKTIWAVRGGSSKISSGEKHSYRMTAVLSVRADGAKLPILFIMRGMPARTECAWMDARVWAYYLRSLLKPQVHAPSVLLLDSFDSHVSDRGVRIATEEVGCLVAPIPPNATSAVQPLDVGIMTPFKRHLRDLWLEEELIQGDDEEEDVDMMTVTAQRKRLAMVQRGIKAWARITPQEIRRSFAKAIPQ</sequence>
<dbReference type="InterPro" id="IPR050863">
    <property type="entry name" value="CenT-Element_Derived"/>
</dbReference>
<dbReference type="PANTHER" id="PTHR19303">
    <property type="entry name" value="TRANSPOSON"/>
    <property type="match status" value="1"/>
</dbReference>
<protein>
    <recommendedName>
        <fullName evidence="2">DDE-1 domain-containing protein</fullName>
    </recommendedName>
</protein>
<dbReference type="PANTHER" id="PTHR19303:SF57">
    <property type="entry name" value="HTH CENPB-TYPE DOMAIN-CONTAINING PROTEIN"/>
    <property type="match status" value="1"/>
</dbReference>
<dbReference type="Proteomes" id="UP000469452">
    <property type="component" value="Unassembled WGS sequence"/>
</dbReference>
<gene>
    <name evidence="3" type="ORF">AaE_015881</name>
</gene>
<feature type="domain" description="DDE-1" evidence="2">
    <location>
        <begin position="239"/>
        <end position="370"/>
    </location>
</feature>
<dbReference type="InterPro" id="IPR004875">
    <property type="entry name" value="DDE_SF_endonuclease_dom"/>
</dbReference>
<dbReference type="Pfam" id="PF03184">
    <property type="entry name" value="DDE_1"/>
    <property type="match status" value="1"/>
</dbReference>
<evidence type="ECO:0000313" key="4">
    <source>
        <dbReference type="Proteomes" id="UP000469452"/>
    </source>
</evidence>
<organism evidence="3 4">
    <name type="scientific">Aphanomyces astaci</name>
    <name type="common">Crayfish plague agent</name>
    <dbReference type="NCBI Taxonomy" id="112090"/>
    <lineage>
        <taxon>Eukaryota</taxon>
        <taxon>Sar</taxon>
        <taxon>Stramenopiles</taxon>
        <taxon>Oomycota</taxon>
        <taxon>Saprolegniomycetes</taxon>
        <taxon>Saprolegniales</taxon>
        <taxon>Verrucalvaceae</taxon>
        <taxon>Aphanomyces</taxon>
    </lineage>
</organism>
<dbReference type="VEuPathDB" id="FungiDB:H257_18554"/>
<dbReference type="GO" id="GO:0005634">
    <property type="term" value="C:nucleus"/>
    <property type="evidence" value="ECO:0007669"/>
    <property type="project" value="TreeGrafter"/>
</dbReference>
<dbReference type="EMBL" id="VJMI01021124">
    <property type="protein sequence ID" value="KAF0702509.1"/>
    <property type="molecule type" value="Genomic_DNA"/>
</dbReference>
<reference evidence="3 4" key="1">
    <citation type="submission" date="2019-06" db="EMBL/GenBank/DDBJ databases">
        <title>Genomics analysis of Aphanomyces spp. identifies a new class of oomycete effector associated with host adaptation.</title>
        <authorList>
            <person name="Gaulin E."/>
        </authorList>
    </citation>
    <scope>NUCLEOTIDE SEQUENCE [LARGE SCALE GENOMIC DNA]</scope>
    <source>
        <strain evidence="3 4">E</strain>
    </source>
</reference>